<organism evidence="1 2">
    <name type="scientific">Bauhinia variegata</name>
    <name type="common">Purple orchid tree</name>
    <name type="synonym">Phanera variegata</name>
    <dbReference type="NCBI Taxonomy" id="167791"/>
    <lineage>
        <taxon>Eukaryota</taxon>
        <taxon>Viridiplantae</taxon>
        <taxon>Streptophyta</taxon>
        <taxon>Embryophyta</taxon>
        <taxon>Tracheophyta</taxon>
        <taxon>Spermatophyta</taxon>
        <taxon>Magnoliopsida</taxon>
        <taxon>eudicotyledons</taxon>
        <taxon>Gunneridae</taxon>
        <taxon>Pentapetalae</taxon>
        <taxon>rosids</taxon>
        <taxon>fabids</taxon>
        <taxon>Fabales</taxon>
        <taxon>Fabaceae</taxon>
        <taxon>Cercidoideae</taxon>
        <taxon>Cercideae</taxon>
        <taxon>Bauhiniinae</taxon>
        <taxon>Bauhinia</taxon>
    </lineage>
</organism>
<dbReference type="EMBL" id="CM039431">
    <property type="protein sequence ID" value="KAI4338306.1"/>
    <property type="molecule type" value="Genomic_DNA"/>
</dbReference>
<dbReference type="Proteomes" id="UP000828941">
    <property type="component" value="Chromosome 6"/>
</dbReference>
<accession>A0ACB9NQR3</accession>
<evidence type="ECO:0000313" key="1">
    <source>
        <dbReference type="EMBL" id="KAI4338306.1"/>
    </source>
</evidence>
<evidence type="ECO:0000313" key="2">
    <source>
        <dbReference type="Proteomes" id="UP000828941"/>
    </source>
</evidence>
<protein>
    <submittedName>
        <fullName evidence="1">Uncharacterized protein</fullName>
    </submittedName>
</protein>
<sequence length="93" mass="10623">MACPQEFLCPISFEIMEDPVVIATGITYERKNIEKWLFVKKKKTCPATGQELKNFDLTPNDLLKRIISSWRNKRSSEQGEGSGTSKQNKKNDS</sequence>
<reference evidence="1 2" key="1">
    <citation type="journal article" date="2022" name="DNA Res.">
        <title>Chromosomal-level genome assembly of the orchid tree Bauhinia variegata (Leguminosae; Cercidoideae) supports the allotetraploid origin hypothesis of Bauhinia.</title>
        <authorList>
            <person name="Zhong Y."/>
            <person name="Chen Y."/>
            <person name="Zheng D."/>
            <person name="Pang J."/>
            <person name="Liu Y."/>
            <person name="Luo S."/>
            <person name="Meng S."/>
            <person name="Qian L."/>
            <person name="Wei D."/>
            <person name="Dai S."/>
            <person name="Zhou R."/>
        </authorList>
    </citation>
    <scope>NUCLEOTIDE SEQUENCE [LARGE SCALE GENOMIC DNA]</scope>
    <source>
        <strain evidence="1">BV-YZ2020</strain>
    </source>
</reference>
<proteinExistence type="predicted"/>
<name>A0ACB9NQR3_BAUVA</name>
<comment type="caution">
    <text evidence="1">The sequence shown here is derived from an EMBL/GenBank/DDBJ whole genome shotgun (WGS) entry which is preliminary data.</text>
</comment>
<gene>
    <name evidence="1" type="ORF">L6164_016648</name>
</gene>
<keyword evidence="2" id="KW-1185">Reference proteome</keyword>